<comment type="caution">
    <text evidence="5">The sequence shown here is derived from an EMBL/GenBank/DDBJ whole genome shotgun (WGS) entry which is preliminary data.</text>
</comment>
<organism evidence="5">
    <name type="scientific">marine sediment metagenome</name>
    <dbReference type="NCBI Taxonomy" id="412755"/>
    <lineage>
        <taxon>unclassified sequences</taxon>
        <taxon>metagenomes</taxon>
        <taxon>ecological metagenomes</taxon>
    </lineage>
</organism>
<reference evidence="5" key="1">
    <citation type="journal article" date="2014" name="Front. Microbiol.">
        <title>High frequency of phylogenetically diverse reductive dehalogenase-homologous genes in deep subseafloor sedimentary metagenomes.</title>
        <authorList>
            <person name="Kawai M."/>
            <person name="Futagami T."/>
            <person name="Toyoda A."/>
            <person name="Takaki Y."/>
            <person name="Nishi S."/>
            <person name="Hori S."/>
            <person name="Arai W."/>
            <person name="Tsubouchi T."/>
            <person name="Morono Y."/>
            <person name="Uchiyama I."/>
            <person name="Ito T."/>
            <person name="Fujiyama A."/>
            <person name="Inagaki F."/>
            <person name="Takami H."/>
        </authorList>
    </citation>
    <scope>NUCLEOTIDE SEQUENCE</scope>
    <source>
        <strain evidence="5">Expedition CK06-06</strain>
    </source>
</reference>
<dbReference type="GO" id="GO:0046872">
    <property type="term" value="F:metal ion binding"/>
    <property type="evidence" value="ECO:0007669"/>
    <property type="project" value="UniProtKB-KW"/>
</dbReference>
<dbReference type="PANTHER" id="PTHR43498">
    <property type="entry name" value="FERREDOXIN:COB-COM HETERODISULFIDE REDUCTASE SUBUNIT A"/>
    <property type="match status" value="1"/>
</dbReference>
<evidence type="ECO:0000313" key="5">
    <source>
        <dbReference type="EMBL" id="GAG46872.1"/>
    </source>
</evidence>
<dbReference type="InterPro" id="IPR039650">
    <property type="entry name" value="HdrA-like"/>
</dbReference>
<dbReference type="EMBL" id="BARS01058258">
    <property type="protein sequence ID" value="GAG46872.1"/>
    <property type="molecule type" value="Genomic_DNA"/>
</dbReference>
<name>X0YI59_9ZZZZ</name>
<accession>X0YI59</accession>
<dbReference type="GO" id="GO:0051536">
    <property type="term" value="F:iron-sulfur cluster binding"/>
    <property type="evidence" value="ECO:0007669"/>
    <property type="project" value="UniProtKB-KW"/>
</dbReference>
<dbReference type="PANTHER" id="PTHR43498:SF1">
    <property type="entry name" value="COB--COM HETERODISULFIDE REDUCTASE IRON-SULFUR SUBUNIT A"/>
    <property type="match status" value="1"/>
</dbReference>
<evidence type="ECO:0000256" key="2">
    <source>
        <dbReference type="ARBA" id="ARBA00023002"/>
    </source>
</evidence>
<evidence type="ECO:0000256" key="3">
    <source>
        <dbReference type="ARBA" id="ARBA00023004"/>
    </source>
</evidence>
<keyword evidence="2" id="KW-0560">Oxidoreductase</keyword>
<dbReference type="GO" id="GO:0016491">
    <property type="term" value="F:oxidoreductase activity"/>
    <property type="evidence" value="ECO:0007669"/>
    <property type="project" value="UniProtKB-KW"/>
</dbReference>
<keyword evidence="1" id="KW-0479">Metal-binding</keyword>
<proteinExistence type="predicted"/>
<dbReference type="AlphaFoldDB" id="X0YI59"/>
<evidence type="ECO:0000256" key="1">
    <source>
        <dbReference type="ARBA" id="ARBA00022723"/>
    </source>
</evidence>
<feature type="non-terminal residue" evidence="5">
    <location>
        <position position="1"/>
    </location>
</feature>
<keyword evidence="4" id="KW-0411">Iron-sulfur</keyword>
<protein>
    <submittedName>
        <fullName evidence="5">Uncharacterized protein</fullName>
    </submittedName>
</protein>
<evidence type="ECO:0000256" key="4">
    <source>
        <dbReference type="ARBA" id="ARBA00023014"/>
    </source>
</evidence>
<sequence length="88" mass="9201">RCLYSKNVENLMMAGRDVSVTHVALGSTRVMNTCGQMGVAVGAAAGLCKKHGTTPRGVYQEHLDELLDILAGRGDYEGVLKPTGAAAP</sequence>
<gene>
    <name evidence="5" type="ORF">S01H1_85052</name>
</gene>
<dbReference type="Pfam" id="PF12831">
    <property type="entry name" value="FAD_oxidored"/>
    <property type="match status" value="1"/>
</dbReference>
<keyword evidence="3" id="KW-0408">Iron</keyword>